<proteinExistence type="inferred from homology"/>
<dbReference type="SUPFAM" id="SSF56091">
    <property type="entry name" value="DNA ligase/mRNA capping enzyme, catalytic domain"/>
    <property type="match status" value="1"/>
</dbReference>
<dbReference type="Pfam" id="PF21974">
    <property type="entry name" value="SPN1_m3Gcap_bd"/>
    <property type="match status" value="1"/>
</dbReference>
<dbReference type="InterPro" id="IPR017336">
    <property type="entry name" value="Snurportin-1"/>
</dbReference>
<protein>
    <recommendedName>
        <fullName evidence="5">Snurportin-1</fullName>
    </recommendedName>
</protein>
<comment type="similarity">
    <text evidence="4">Belongs to the snurportin family.</text>
</comment>
<dbReference type="Gene3D" id="3.30.470.30">
    <property type="entry name" value="DNA ligase/mRNA capping enzyme"/>
    <property type="match status" value="1"/>
</dbReference>
<evidence type="ECO:0000256" key="7">
    <source>
        <dbReference type="ARBA" id="ARBA00022490"/>
    </source>
</evidence>
<dbReference type="GO" id="GO:0005737">
    <property type="term" value="C:cytoplasm"/>
    <property type="evidence" value="ECO:0007669"/>
    <property type="project" value="UniProtKB-SubCell"/>
</dbReference>
<dbReference type="EMBL" id="LUHQ01000005">
    <property type="protein sequence ID" value="OAO92899.1"/>
    <property type="molecule type" value="Genomic_DNA"/>
</dbReference>
<dbReference type="GO" id="GO:0061015">
    <property type="term" value="P:snRNA import into nucleus"/>
    <property type="evidence" value="ECO:0007669"/>
    <property type="project" value="InterPro"/>
</dbReference>
<evidence type="ECO:0000256" key="1">
    <source>
        <dbReference type="ARBA" id="ARBA00003975"/>
    </source>
</evidence>
<dbReference type="InterPro" id="IPR047857">
    <property type="entry name" value="Snurportin1_C"/>
</dbReference>
<evidence type="ECO:0000256" key="4">
    <source>
        <dbReference type="ARBA" id="ARBA00007540"/>
    </source>
</evidence>
<name>A0A178UGW4_ARATH</name>
<dbReference type="ExpressionAtlas" id="A0A178UGW4">
    <property type="expression patterns" value="baseline and differential"/>
</dbReference>
<evidence type="ECO:0000256" key="6">
    <source>
        <dbReference type="ARBA" id="ARBA00022448"/>
    </source>
</evidence>
<evidence type="ECO:0000256" key="9">
    <source>
        <dbReference type="ARBA" id="ARBA00023242"/>
    </source>
</evidence>
<comment type="function">
    <text evidence="1">Functions as an U snRNP-specific nuclear import adapter. Involved in the trimethylguanosine (m3G)-cap-dependent nuclear import of U snRNPs. Binds specifically to the terminal m3G-cap U snRNAs.</text>
</comment>
<organism evidence="11 12">
    <name type="scientific">Arabidopsis thaliana</name>
    <name type="common">Mouse-ear cress</name>
    <dbReference type="NCBI Taxonomy" id="3702"/>
    <lineage>
        <taxon>Eukaryota</taxon>
        <taxon>Viridiplantae</taxon>
        <taxon>Streptophyta</taxon>
        <taxon>Embryophyta</taxon>
        <taxon>Tracheophyta</taxon>
        <taxon>Spermatophyta</taxon>
        <taxon>Magnoliopsida</taxon>
        <taxon>eudicotyledons</taxon>
        <taxon>Gunneridae</taxon>
        <taxon>Pentapetalae</taxon>
        <taxon>rosids</taxon>
        <taxon>malvids</taxon>
        <taxon>Brassicales</taxon>
        <taxon>Brassicaceae</taxon>
        <taxon>Camelineae</taxon>
        <taxon>Arabidopsis</taxon>
    </lineage>
</organism>
<evidence type="ECO:0000313" key="11">
    <source>
        <dbReference type="EMBL" id="OAO92899.1"/>
    </source>
</evidence>
<sequence length="105" mass="12420">MNFLVVYCKLVLYTRLYLSLGGDLLLFFMQSDQTYYVIDMVCWRGYSLYECTTEFMFFWLQSKLVETGACDPPSFYHKFRFSVVPFYNCDQSGLHSAYTGWTVVL</sequence>
<gene>
    <name evidence="11" type="ordered locus">AXX17_At5g03860</name>
</gene>
<evidence type="ECO:0000259" key="10">
    <source>
        <dbReference type="Pfam" id="PF21974"/>
    </source>
</evidence>
<dbReference type="PANTHER" id="PTHR13403">
    <property type="entry name" value="SNURPORTIN1 RNUT1 PROTEIN RNA, U TRANSPORTER 1"/>
    <property type="match status" value="1"/>
</dbReference>
<feature type="domain" description="Snurportin-1 m3G cap-binding" evidence="10">
    <location>
        <begin position="27"/>
        <end position="98"/>
    </location>
</feature>
<dbReference type="GO" id="GO:0005634">
    <property type="term" value="C:nucleus"/>
    <property type="evidence" value="ECO:0007669"/>
    <property type="project" value="UniProtKB-SubCell"/>
</dbReference>
<keyword evidence="7" id="KW-0963">Cytoplasm</keyword>
<evidence type="ECO:0000313" key="12">
    <source>
        <dbReference type="Proteomes" id="UP000078284"/>
    </source>
</evidence>
<comment type="caution">
    <text evidence="11">The sequence shown here is derived from an EMBL/GenBank/DDBJ whole genome shotgun (WGS) entry which is preliminary data.</text>
</comment>
<evidence type="ECO:0000256" key="3">
    <source>
        <dbReference type="ARBA" id="ARBA00004496"/>
    </source>
</evidence>
<dbReference type="Proteomes" id="UP000078284">
    <property type="component" value="Chromosome 5"/>
</dbReference>
<keyword evidence="6" id="KW-0813">Transport</keyword>
<evidence type="ECO:0000256" key="2">
    <source>
        <dbReference type="ARBA" id="ARBA00004123"/>
    </source>
</evidence>
<evidence type="ECO:0000256" key="5">
    <source>
        <dbReference type="ARBA" id="ARBA00016034"/>
    </source>
</evidence>
<keyword evidence="9" id="KW-0539">Nucleus</keyword>
<dbReference type="AlphaFoldDB" id="A0A178UGW4"/>
<dbReference type="GO" id="GO:0003723">
    <property type="term" value="F:RNA binding"/>
    <property type="evidence" value="ECO:0007669"/>
    <property type="project" value="UniProtKB-KW"/>
</dbReference>
<dbReference type="PANTHER" id="PTHR13403:SF6">
    <property type="entry name" value="SNURPORTIN-1"/>
    <property type="match status" value="1"/>
</dbReference>
<accession>A0A178UGW4</accession>
<comment type="subcellular location">
    <subcellularLocation>
        <location evidence="3">Cytoplasm</location>
    </subcellularLocation>
    <subcellularLocation>
        <location evidence="2">Nucleus</location>
    </subcellularLocation>
</comment>
<keyword evidence="8" id="KW-0694">RNA-binding</keyword>
<evidence type="ECO:0000256" key="8">
    <source>
        <dbReference type="ARBA" id="ARBA00022884"/>
    </source>
</evidence>
<reference evidence="12" key="1">
    <citation type="journal article" date="2016" name="Proc. Natl. Acad. Sci. U.S.A.">
        <title>Chromosome-level assembly of Arabidopsis thaliana Ler reveals the extent of translocation and inversion polymorphisms.</title>
        <authorList>
            <person name="Zapata L."/>
            <person name="Ding J."/>
            <person name="Willing E.M."/>
            <person name="Hartwig B."/>
            <person name="Bezdan D."/>
            <person name="Jiao W.B."/>
            <person name="Patel V."/>
            <person name="Velikkakam James G."/>
            <person name="Koornneef M."/>
            <person name="Ossowski S."/>
            <person name="Schneeberger K."/>
        </authorList>
    </citation>
    <scope>NUCLEOTIDE SEQUENCE [LARGE SCALE GENOMIC DNA]</scope>
    <source>
        <strain evidence="12">cv. Landsberg erecta</strain>
    </source>
</reference>